<evidence type="ECO:0000256" key="10">
    <source>
        <dbReference type="ARBA" id="ARBA00023136"/>
    </source>
</evidence>
<dbReference type="GO" id="GO:0005524">
    <property type="term" value="F:ATP binding"/>
    <property type="evidence" value="ECO:0007669"/>
    <property type="project" value="UniProtKB-KW"/>
</dbReference>
<dbReference type="Proteomes" id="UP000030982">
    <property type="component" value="Unassembled WGS sequence"/>
</dbReference>
<feature type="transmembrane region" description="Helical" evidence="11">
    <location>
        <begin position="188"/>
        <end position="210"/>
    </location>
</feature>
<dbReference type="InterPro" id="IPR003439">
    <property type="entry name" value="ABC_transporter-like_ATP-bd"/>
</dbReference>
<feature type="transmembrane region" description="Helical" evidence="11">
    <location>
        <begin position="356"/>
        <end position="375"/>
    </location>
</feature>
<dbReference type="CDD" id="cd06582">
    <property type="entry name" value="TM_PBP1_LivH_like"/>
    <property type="match status" value="1"/>
</dbReference>
<dbReference type="PANTHER" id="PTHR43820:SF4">
    <property type="entry name" value="HIGH-AFFINITY BRANCHED-CHAIN AMINO ACID TRANSPORT ATP-BINDING PROTEIN LIVF"/>
    <property type="match status" value="1"/>
</dbReference>
<evidence type="ECO:0000256" key="7">
    <source>
        <dbReference type="ARBA" id="ARBA00022840"/>
    </source>
</evidence>
<keyword evidence="5 11" id="KW-0812">Transmembrane</keyword>
<dbReference type="InterPro" id="IPR027417">
    <property type="entry name" value="P-loop_NTPase"/>
</dbReference>
<keyword evidence="6" id="KW-0547">Nucleotide-binding</keyword>
<proteinExistence type="inferred from homology"/>
<reference evidence="13 14" key="1">
    <citation type="submission" date="2014-09" db="EMBL/GenBank/DDBJ databases">
        <title>Genome sequence of Sinomonas sp. MUSC 117.</title>
        <authorList>
            <person name="Lee L.-H."/>
        </authorList>
    </citation>
    <scope>NUCLEOTIDE SEQUENCE [LARGE SCALE GENOMIC DNA]</scope>
    <source>
        <strain evidence="13 14">MUSC 117</strain>
    </source>
</reference>
<dbReference type="GO" id="GO:0005886">
    <property type="term" value="C:plasma membrane"/>
    <property type="evidence" value="ECO:0007669"/>
    <property type="project" value="UniProtKB-SubCell"/>
</dbReference>
<feature type="transmembrane region" description="Helical" evidence="11">
    <location>
        <begin position="333"/>
        <end position="350"/>
    </location>
</feature>
<evidence type="ECO:0000256" key="11">
    <source>
        <dbReference type="SAM" id="Phobius"/>
    </source>
</evidence>
<comment type="subcellular location">
    <subcellularLocation>
        <location evidence="1">Cell membrane</location>
        <topology evidence="1">Multi-pass membrane protein</topology>
    </subcellularLocation>
</comment>
<feature type="domain" description="ABC transporter" evidence="12">
    <location>
        <begin position="703"/>
        <end position="939"/>
    </location>
</feature>
<dbReference type="Pfam" id="PF02653">
    <property type="entry name" value="BPD_transp_2"/>
    <property type="match status" value="2"/>
</dbReference>
<evidence type="ECO:0000256" key="4">
    <source>
        <dbReference type="ARBA" id="ARBA00022475"/>
    </source>
</evidence>
<dbReference type="PROSITE" id="PS00211">
    <property type="entry name" value="ABC_TRANSPORTER_1"/>
    <property type="match status" value="1"/>
</dbReference>
<evidence type="ECO:0000256" key="5">
    <source>
        <dbReference type="ARBA" id="ARBA00022692"/>
    </source>
</evidence>
<dbReference type="InterPro" id="IPR017871">
    <property type="entry name" value="ABC_transporter-like_CS"/>
</dbReference>
<dbReference type="GO" id="GO:0015807">
    <property type="term" value="P:L-amino acid transport"/>
    <property type="evidence" value="ECO:0007669"/>
    <property type="project" value="TreeGrafter"/>
</dbReference>
<dbReference type="OrthoDB" id="9805514at2"/>
<dbReference type="EMBL" id="JTDL01000141">
    <property type="protein sequence ID" value="KHL01375.1"/>
    <property type="molecule type" value="Genomic_DNA"/>
</dbReference>
<evidence type="ECO:0000313" key="13">
    <source>
        <dbReference type="EMBL" id="KHL01375.1"/>
    </source>
</evidence>
<dbReference type="PROSITE" id="PS50893">
    <property type="entry name" value="ABC_TRANSPORTER_2"/>
    <property type="match status" value="1"/>
</dbReference>
<keyword evidence="9 11" id="KW-1133">Transmembrane helix</keyword>
<comment type="caution">
    <text evidence="13">The sequence shown here is derived from an EMBL/GenBank/DDBJ whole genome shotgun (WGS) entry which is preliminary data.</text>
</comment>
<feature type="transmembrane region" description="Helical" evidence="11">
    <location>
        <begin position="91"/>
        <end position="110"/>
    </location>
</feature>
<evidence type="ECO:0000256" key="9">
    <source>
        <dbReference type="ARBA" id="ARBA00022989"/>
    </source>
</evidence>
<feature type="transmembrane region" description="Helical" evidence="11">
    <location>
        <begin position="253"/>
        <end position="274"/>
    </location>
</feature>
<dbReference type="RefSeq" id="WP_043125716.1">
    <property type="nucleotide sequence ID" value="NZ_JTDL01000141.1"/>
</dbReference>
<feature type="transmembrane region" description="Helical" evidence="11">
    <location>
        <begin position="31"/>
        <end position="47"/>
    </location>
</feature>
<dbReference type="PANTHER" id="PTHR43820">
    <property type="entry name" value="HIGH-AFFINITY BRANCHED-CHAIN AMINO ACID TRANSPORT ATP-BINDING PROTEIN LIVF"/>
    <property type="match status" value="1"/>
</dbReference>
<dbReference type="InterPro" id="IPR003593">
    <property type="entry name" value="AAA+_ATPase"/>
</dbReference>
<feature type="transmembrane region" description="Helical" evidence="11">
    <location>
        <begin position="134"/>
        <end position="156"/>
    </location>
</feature>
<feature type="transmembrane region" description="Helical" evidence="11">
    <location>
        <begin position="531"/>
        <end position="553"/>
    </location>
</feature>
<evidence type="ECO:0000256" key="3">
    <source>
        <dbReference type="ARBA" id="ARBA00022448"/>
    </source>
</evidence>
<dbReference type="SUPFAM" id="SSF52540">
    <property type="entry name" value="P-loop containing nucleoside triphosphate hydrolases"/>
    <property type="match status" value="1"/>
</dbReference>
<accession>A0A0B2ADQ8</accession>
<feature type="transmembrane region" description="Helical" evidence="11">
    <location>
        <begin position="604"/>
        <end position="632"/>
    </location>
</feature>
<gene>
    <name evidence="13" type="ORF">LK10_15920</name>
</gene>
<evidence type="ECO:0000256" key="6">
    <source>
        <dbReference type="ARBA" id="ARBA00022741"/>
    </source>
</evidence>
<keyword evidence="8" id="KW-0029">Amino-acid transport</keyword>
<comment type="similarity">
    <text evidence="2">Belongs to the ABC transporter superfamily.</text>
</comment>
<dbReference type="CDD" id="cd03224">
    <property type="entry name" value="ABC_TM1139_LivF_branched"/>
    <property type="match status" value="1"/>
</dbReference>
<keyword evidence="10 11" id="KW-0472">Membrane</keyword>
<dbReference type="SMART" id="SM00382">
    <property type="entry name" value="AAA"/>
    <property type="match status" value="1"/>
</dbReference>
<evidence type="ECO:0000256" key="2">
    <source>
        <dbReference type="ARBA" id="ARBA00005417"/>
    </source>
</evidence>
<sequence length="941" mass="97250">MLSVLISGLVTGLLYGLAGLGLVVVYRASKVMNFALGGMGALVAYLAKDLLGAGIPYWLALPICVVMGAVLGGLLELFIARPMSRQSHLSIGLATLGALLLLEGVIDWRWTTNTAVLPQFIDPAEVLHIGGLTVAWNSIFIVLVAIAATGLLVLVVDRTSFGLRMRAISAGAQTSALLGVNVRRVRMSSWMLGGAYGCLAALLVIPLTYLSPSSFTTFLLTAFAAVVLGGLTSIVGVIIGAVLFGIAFNLMSVYVDGSLLSTYTFIGVTLMLVLRPHGLFGRSEQEISEPRLSRPSRAGRSAGAAASRNRAAAASAALTGPGSLVARLPAVKYLGWVLLAIMLIAVPFVLDELSMNTAATILATFIAVLGLNVIAGFSGQASLANGAFLAIGAYTTAYLVNNGVDLFLALITAAVVGAVVGFLLGLPATRLSGIYLLLYTLMFAFAVPELIALIPAITGGADGSRLNPPGFGVVDAIPQFYLALGGAAVSAVVVMIAATTKLGRTWRAVRDSPAGAQALGYRVARVRLSSFAFGSALVGFGGGVSGVLIGQISPENYGVFVAIYALLAVVLGGSGSVFGSLLGAAFIVIVPSASAGGGIVPGEFVMGLALVLVLIFAPGGLAPLLFRLWAWLIGLVTPRGETVVPEAPVLAGSLHTDGTSVLEETEAGSGRMERTAVTADVVKPAQGTTPADLPDEDAPRALLALEGISAGYEAGLVLSDFSLEVGAGEVVTLLGANGAGKSTVLRAVSGLVPVVGGRILWQGQQIGSGKLSRVERIAHTGLGHVPEGRGIFPDLSVRENLRMGYFARGEGTGQGDDEWERVLEMFPILKERFAQRAGSLSGGQQQMLAIARALIGMPKLLMLDEPSLGLAPLVSEQVFEKLREIVAGGVSVLLVEQNAHAALELADRGYVIQRGRVAISGTADELRADSRLSESYLAVHG</sequence>
<protein>
    <recommendedName>
        <fullName evidence="12">ABC transporter domain-containing protein</fullName>
    </recommendedName>
</protein>
<dbReference type="InterPro" id="IPR043428">
    <property type="entry name" value="LivM-like"/>
</dbReference>
<evidence type="ECO:0000259" key="12">
    <source>
        <dbReference type="PROSITE" id="PS50893"/>
    </source>
</evidence>
<keyword evidence="14" id="KW-1185">Reference proteome</keyword>
<dbReference type="GO" id="GO:0016887">
    <property type="term" value="F:ATP hydrolysis activity"/>
    <property type="evidence" value="ECO:0007669"/>
    <property type="project" value="InterPro"/>
</dbReference>
<feature type="transmembrane region" description="Helical" evidence="11">
    <location>
        <begin position="559"/>
        <end position="592"/>
    </location>
</feature>
<dbReference type="Gene3D" id="3.40.50.300">
    <property type="entry name" value="P-loop containing nucleotide triphosphate hydrolases"/>
    <property type="match status" value="1"/>
</dbReference>
<feature type="transmembrane region" description="Helical" evidence="11">
    <location>
        <begin position="59"/>
        <end position="79"/>
    </location>
</feature>
<dbReference type="AlphaFoldDB" id="A0A0B2ADQ8"/>
<dbReference type="GO" id="GO:0015658">
    <property type="term" value="F:branched-chain amino acid transmembrane transporter activity"/>
    <property type="evidence" value="ECO:0007669"/>
    <property type="project" value="InterPro"/>
</dbReference>
<keyword evidence="4" id="KW-1003">Cell membrane</keyword>
<evidence type="ECO:0000256" key="8">
    <source>
        <dbReference type="ARBA" id="ARBA00022970"/>
    </source>
</evidence>
<feature type="transmembrane region" description="Helical" evidence="11">
    <location>
        <begin position="406"/>
        <end position="426"/>
    </location>
</feature>
<dbReference type="CDD" id="cd06581">
    <property type="entry name" value="TM_PBP1_LivM_like"/>
    <property type="match status" value="1"/>
</dbReference>
<dbReference type="InterPro" id="IPR052156">
    <property type="entry name" value="BCAA_Transport_ATP-bd_LivF"/>
</dbReference>
<evidence type="ECO:0000256" key="1">
    <source>
        <dbReference type="ARBA" id="ARBA00004651"/>
    </source>
</evidence>
<name>A0A0B2ADQ8_9MICC</name>
<dbReference type="Pfam" id="PF00005">
    <property type="entry name" value="ABC_tran"/>
    <property type="match status" value="1"/>
</dbReference>
<organism evidence="13 14">
    <name type="scientific">Sinomonas humi</name>
    <dbReference type="NCBI Taxonomy" id="1338436"/>
    <lineage>
        <taxon>Bacteria</taxon>
        <taxon>Bacillati</taxon>
        <taxon>Actinomycetota</taxon>
        <taxon>Actinomycetes</taxon>
        <taxon>Micrococcales</taxon>
        <taxon>Micrococcaceae</taxon>
        <taxon>Sinomonas</taxon>
    </lineage>
</organism>
<feature type="transmembrane region" description="Helical" evidence="11">
    <location>
        <begin position="217"/>
        <end position="247"/>
    </location>
</feature>
<feature type="transmembrane region" description="Helical" evidence="11">
    <location>
        <begin position="6"/>
        <end position="26"/>
    </location>
</feature>
<feature type="transmembrane region" description="Helical" evidence="11">
    <location>
        <begin position="477"/>
        <end position="498"/>
    </location>
</feature>
<dbReference type="InterPro" id="IPR001851">
    <property type="entry name" value="ABC_transp_permease"/>
</dbReference>
<dbReference type="STRING" id="1338436.LK10_15920"/>
<keyword evidence="3" id="KW-0813">Transport</keyword>
<evidence type="ECO:0000313" key="14">
    <source>
        <dbReference type="Proteomes" id="UP000030982"/>
    </source>
</evidence>
<keyword evidence="7" id="KW-0067">ATP-binding</keyword>
<feature type="transmembrane region" description="Helical" evidence="11">
    <location>
        <begin position="433"/>
        <end position="457"/>
    </location>
</feature>